<sequence>MTHNRSADVPQPMGAAADLRLPRPPGVFRRFWARHPHVVDGLLAGFYALPTLIFTLIDGIGGFGVSDFGASAPGWYAYHLLVATALTAAIYLRRRFPFSGIVVAWIAILIPVNGYEVFDILAVFILLYSLPLFRPVYLAWIGYGGLVLANFISGWMGPSDPLNPSNALSAAFVFVIVVLVGINIGNRRRYVAAIIDRAAQLARERDQQAQIAAIEERARIAREMHDIVAHSLSVMIALADGAAAAVSKNTGAAQKAMESSAETGRGALAEMRRLLGVLSTDGDETAESMERVPMPGAENIVALVETFRAAGLVVRYSVEGVPTGDKGQQLTVYRVAQESLTNALRYAGVGATVDLAVQFGSESTRVVVIDDGRGTPVNGNEGSGRGLAGIRQRLAIFGGSVDAAAYGRGWRLDAVIPLTATPPSKENES</sequence>
<name>A0A7X5TTK9_9MICO</name>
<dbReference type="Pfam" id="PF02518">
    <property type="entry name" value="HATPase_c"/>
    <property type="match status" value="1"/>
</dbReference>
<comment type="caution">
    <text evidence="11">The sequence shown here is derived from an EMBL/GenBank/DDBJ whole genome shotgun (WGS) entry which is preliminary data.</text>
</comment>
<keyword evidence="12" id="KW-1185">Reference proteome</keyword>
<dbReference type="GO" id="GO:0016020">
    <property type="term" value="C:membrane"/>
    <property type="evidence" value="ECO:0007669"/>
    <property type="project" value="InterPro"/>
</dbReference>
<dbReference type="Pfam" id="PF07730">
    <property type="entry name" value="HisKA_3"/>
    <property type="match status" value="1"/>
</dbReference>
<comment type="catalytic activity">
    <reaction evidence="1">
        <text>ATP + protein L-histidine = ADP + protein N-phospho-L-histidine.</text>
        <dbReference type="EC" id="2.7.13.3"/>
    </reaction>
</comment>
<evidence type="ECO:0000256" key="4">
    <source>
        <dbReference type="ARBA" id="ARBA00022679"/>
    </source>
</evidence>
<evidence type="ECO:0000259" key="10">
    <source>
        <dbReference type="SMART" id="SM00387"/>
    </source>
</evidence>
<dbReference type="PANTHER" id="PTHR24421:SF10">
    <property type="entry name" value="NITRATE_NITRITE SENSOR PROTEIN NARQ"/>
    <property type="match status" value="1"/>
</dbReference>
<dbReference type="PANTHER" id="PTHR24421">
    <property type="entry name" value="NITRATE/NITRITE SENSOR PROTEIN NARX-RELATED"/>
    <property type="match status" value="1"/>
</dbReference>
<evidence type="ECO:0000256" key="2">
    <source>
        <dbReference type="ARBA" id="ARBA00012438"/>
    </source>
</evidence>
<evidence type="ECO:0000256" key="9">
    <source>
        <dbReference type="SAM" id="Phobius"/>
    </source>
</evidence>
<keyword evidence="9" id="KW-0472">Membrane</keyword>
<feature type="transmembrane region" description="Helical" evidence="9">
    <location>
        <begin position="136"/>
        <end position="155"/>
    </location>
</feature>
<dbReference type="Proteomes" id="UP000541033">
    <property type="component" value="Unassembled WGS sequence"/>
</dbReference>
<evidence type="ECO:0000256" key="3">
    <source>
        <dbReference type="ARBA" id="ARBA00022553"/>
    </source>
</evidence>
<protein>
    <recommendedName>
        <fullName evidence="2">histidine kinase</fullName>
        <ecNumber evidence="2">2.7.13.3</ecNumber>
    </recommendedName>
</protein>
<keyword evidence="6 11" id="KW-0418">Kinase</keyword>
<dbReference type="Pfam" id="PF23539">
    <property type="entry name" value="DUF7134"/>
    <property type="match status" value="1"/>
</dbReference>
<feature type="transmembrane region" description="Helical" evidence="9">
    <location>
        <begin position="75"/>
        <end position="92"/>
    </location>
</feature>
<keyword evidence="8" id="KW-0902">Two-component regulatory system</keyword>
<gene>
    <name evidence="11" type="ORF">FHX76_002206</name>
</gene>
<keyword evidence="4" id="KW-0808">Transferase</keyword>
<dbReference type="CDD" id="cd16917">
    <property type="entry name" value="HATPase_UhpB-NarQ-NarX-like"/>
    <property type="match status" value="1"/>
</dbReference>
<dbReference type="EMBL" id="JAAMOX010000002">
    <property type="protein sequence ID" value="NIH54310.1"/>
    <property type="molecule type" value="Genomic_DNA"/>
</dbReference>
<dbReference type="InterPro" id="IPR011712">
    <property type="entry name" value="Sig_transdc_His_kin_sub3_dim/P"/>
</dbReference>
<dbReference type="InterPro" id="IPR050482">
    <property type="entry name" value="Sensor_HK_TwoCompSys"/>
</dbReference>
<dbReference type="Gene3D" id="3.30.565.10">
    <property type="entry name" value="Histidine kinase-like ATPase, C-terminal domain"/>
    <property type="match status" value="1"/>
</dbReference>
<keyword evidence="5" id="KW-0547">Nucleotide-binding</keyword>
<dbReference type="InterPro" id="IPR003594">
    <property type="entry name" value="HATPase_dom"/>
</dbReference>
<dbReference type="InterPro" id="IPR055558">
    <property type="entry name" value="DUF7134"/>
</dbReference>
<keyword evidence="9" id="KW-1133">Transmembrane helix</keyword>
<keyword evidence="9" id="KW-0812">Transmembrane</keyword>
<dbReference type="Gene3D" id="1.20.5.1930">
    <property type="match status" value="1"/>
</dbReference>
<feature type="transmembrane region" description="Helical" evidence="9">
    <location>
        <begin position="38"/>
        <end position="63"/>
    </location>
</feature>
<feature type="transmembrane region" description="Helical" evidence="9">
    <location>
        <begin position="104"/>
        <end position="130"/>
    </location>
</feature>
<dbReference type="GO" id="GO:0046983">
    <property type="term" value="F:protein dimerization activity"/>
    <property type="evidence" value="ECO:0007669"/>
    <property type="project" value="InterPro"/>
</dbReference>
<accession>A0A7X5TTK9</accession>
<proteinExistence type="predicted"/>
<reference evidence="11 12" key="1">
    <citation type="submission" date="2020-02" db="EMBL/GenBank/DDBJ databases">
        <title>Sequencing the genomes of 1000 actinobacteria strains.</title>
        <authorList>
            <person name="Klenk H.-P."/>
        </authorList>
    </citation>
    <scope>NUCLEOTIDE SEQUENCE [LARGE SCALE GENOMIC DNA]</scope>
    <source>
        <strain evidence="11 12">DSM 27960</strain>
    </source>
</reference>
<evidence type="ECO:0000313" key="11">
    <source>
        <dbReference type="EMBL" id="NIH54310.1"/>
    </source>
</evidence>
<feature type="transmembrane region" description="Helical" evidence="9">
    <location>
        <begin position="167"/>
        <end position="185"/>
    </location>
</feature>
<evidence type="ECO:0000256" key="1">
    <source>
        <dbReference type="ARBA" id="ARBA00000085"/>
    </source>
</evidence>
<dbReference type="EC" id="2.7.13.3" evidence="2"/>
<evidence type="ECO:0000313" key="12">
    <source>
        <dbReference type="Proteomes" id="UP000541033"/>
    </source>
</evidence>
<dbReference type="AlphaFoldDB" id="A0A7X5TTK9"/>
<dbReference type="RefSeq" id="WP_167150700.1">
    <property type="nucleotide sequence ID" value="NZ_JAAMOX010000002.1"/>
</dbReference>
<dbReference type="SMART" id="SM00387">
    <property type="entry name" value="HATPase_c"/>
    <property type="match status" value="1"/>
</dbReference>
<evidence type="ECO:0000256" key="8">
    <source>
        <dbReference type="ARBA" id="ARBA00023012"/>
    </source>
</evidence>
<dbReference type="GO" id="GO:0005524">
    <property type="term" value="F:ATP binding"/>
    <property type="evidence" value="ECO:0007669"/>
    <property type="project" value="UniProtKB-KW"/>
</dbReference>
<evidence type="ECO:0000256" key="7">
    <source>
        <dbReference type="ARBA" id="ARBA00022840"/>
    </source>
</evidence>
<dbReference type="GO" id="GO:0000155">
    <property type="term" value="F:phosphorelay sensor kinase activity"/>
    <property type="evidence" value="ECO:0007669"/>
    <property type="project" value="InterPro"/>
</dbReference>
<feature type="domain" description="Histidine kinase/HSP90-like ATPase" evidence="10">
    <location>
        <begin position="327"/>
        <end position="420"/>
    </location>
</feature>
<organism evidence="11 12">
    <name type="scientific">Lysinibacter cavernae</name>
    <dbReference type="NCBI Taxonomy" id="1640652"/>
    <lineage>
        <taxon>Bacteria</taxon>
        <taxon>Bacillati</taxon>
        <taxon>Actinomycetota</taxon>
        <taxon>Actinomycetes</taxon>
        <taxon>Micrococcales</taxon>
        <taxon>Microbacteriaceae</taxon>
        <taxon>Lysinibacter</taxon>
    </lineage>
</organism>
<dbReference type="SUPFAM" id="SSF55874">
    <property type="entry name" value="ATPase domain of HSP90 chaperone/DNA topoisomerase II/histidine kinase"/>
    <property type="match status" value="1"/>
</dbReference>
<dbReference type="InterPro" id="IPR036890">
    <property type="entry name" value="HATPase_C_sf"/>
</dbReference>
<evidence type="ECO:0000256" key="6">
    <source>
        <dbReference type="ARBA" id="ARBA00022777"/>
    </source>
</evidence>
<keyword evidence="7" id="KW-0067">ATP-binding</keyword>
<evidence type="ECO:0000256" key="5">
    <source>
        <dbReference type="ARBA" id="ARBA00022741"/>
    </source>
</evidence>
<keyword evidence="3" id="KW-0597">Phosphoprotein</keyword>